<dbReference type="InterPro" id="IPR035699">
    <property type="entry name" value="AAA_6"/>
</dbReference>
<feature type="domain" description="AAA+ ATPase" evidence="17">
    <location>
        <begin position="1925"/>
        <end position="2083"/>
    </location>
</feature>
<keyword evidence="14" id="KW-0966">Cell projection</keyword>
<evidence type="ECO:0000256" key="12">
    <source>
        <dbReference type="ARBA" id="ARBA00023175"/>
    </source>
</evidence>
<dbReference type="EMBL" id="QUTE01009383">
    <property type="protein sequence ID" value="RHZ19120.1"/>
    <property type="molecule type" value="Genomic_DNA"/>
</dbReference>
<dbReference type="GO" id="GO:0030473">
    <property type="term" value="P:nuclear migration along microtubule"/>
    <property type="evidence" value="ECO:0007669"/>
    <property type="project" value="UniProtKB-ARBA"/>
</dbReference>
<evidence type="ECO:0000256" key="11">
    <source>
        <dbReference type="ARBA" id="ARBA00023069"/>
    </source>
</evidence>
<protein>
    <recommendedName>
        <fullName evidence="3">Dynein heavy chain, cytoplasmic</fullName>
    </recommendedName>
</protein>
<dbReference type="Gene3D" id="1.10.8.720">
    <property type="entry name" value="Region D6 of dynein motor"/>
    <property type="match status" value="1"/>
</dbReference>
<evidence type="ECO:0000256" key="14">
    <source>
        <dbReference type="ARBA" id="ARBA00023273"/>
    </source>
</evidence>
<dbReference type="Gene3D" id="3.40.50.300">
    <property type="entry name" value="P-loop containing nucleotide triphosphate hydrolases"/>
    <property type="match status" value="5"/>
</dbReference>
<keyword evidence="8" id="KW-0067">ATP-binding</keyword>
<evidence type="ECO:0000313" key="18">
    <source>
        <dbReference type="EMBL" id="RHZ19120.1"/>
    </source>
</evidence>
<feature type="coiled-coil region" evidence="15">
    <location>
        <begin position="3192"/>
        <end position="3261"/>
    </location>
</feature>
<dbReference type="GO" id="GO:0000070">
    <property type="term" value="P:mitotic sister chromatid segregation"/>
    <property type="evidence" value="ECO:0007669"/>
    <property type="project" value="UniProtKB-ARBA"/>
</dbReference>
<dbReference type="Pfam" id="PF17857">
    <property type="entry name" value="AAA_lid_1"/>
    <property type="match status" value="1"/>
</dbReference>
<dbReference type="Gene3D" id="1.10.8.710">
    <property type="match status" value="1"/>
</dbReference>
<dbReference type="GO" id="GO:0000235">
    <property type="term" value="C:astral microtubule"/>
    <property type="evidence" value="ECO:0007669"/>
    <property type="project" value="UniProtKB-ARBA"/>
</dbReference>
<dbReference type="VEuPathDB" id="FungiDB:H257_18131"/>
<evidence type="ECO:0000256" key="10">
    <source>
        <dbReference type="ARBA" id="ARBA00023054"/>
    </source>
</evidence>
<dbReference type="FunFam" id="3.20.180.20:FF:000001">
    <property type="entry name" value="Dynein axonemal heavy chain 5"/>
    <property type="match status" value="1"/>
</dbReference>
<dbReference type="Gene3D" id="1.20.140.100">
    <property type="entry name" value="Dynein heavy chain, N-terminal domain 2"/>
    <property type="match status" value="1"/>
</dbReference>
<dbReference type="FunFam" id="1.20.140.100:FF:000001">
    <property type="entry name" value="dynein heavy chain 17, axonemal"/>
    <property type="match status" value="1"/>
</dbReference>
<proteinExistence type="inferred from homology"/>
<dbReference type="InterPro" id="IPR043157">
    <property type="entry name" value="Dynein_AAA1S"/>
</dbReference>
<keyword evidence="11" id="KW-0969">Cilium</keyword>
<dbReference type="Pfam" id="PF12781">
    <property type="entry name" value="AAA_9"/>
    <property type="match status" value="2"/>
</dbReference>
<dbReference type="InterPro" id="IPR035706">
    <property type="entry name" value="AAA_9"/>
</dbReference>
<keyword evidence="5" id="KW-0493">Microtubule</keyword>
<dbReference type="GO" id="GO:0045505">
    <property type="term" value="F:dynein intermediate chain binding"/>
    <property type="evidence" value="ECO:0007669"/>
    <property type="project" value="InterPro"/>
</dbReference>
<evidence type="ECO:0000256" key="8">
    <source>
        <dbReference type="ARBA" id="ARBA00022840"/>
    </source>
</evidence>
<accession>A0A397FED3</accession>
<evidence type="ECO:0000259" key="17">
    <source>
        <dbReference type="SMART" id="SM00382"/>
    </source>
</evidence>
<dbReference type="FunFam" id="1.20.920.20:FF:000001">
    <property type="entry name" value="dynein heavy chain 2, axonemal"/>
    <property type="match status" value="1"/>
</dbReference>
<dbReference type="Gene3D" id="1.20.920.30">
    <property type="match status" value="1"/>
</dbReference>
<dbReference type="FunFam" id="3.40.50.300:FF:000996">
    <property type="entry name" value="Cytoplasmic dynein heavy chain"/>
    <property type="match status" value="1"/>
</dbReference>
<keyword evidence="7" id="KW-0547">Nucleotide-binding</keyword>
<dbReference type="Gene3D" id="1.10.472.130">
    <property type="match status" value="1"/>
</dbReference>
<dbReference type="InterPro" id="IPR024743">
    <property type="entry name" value="Dynein_HC_stalk"/>
</dbReference>
<dbReference type="Pfam" id="PF12777">
    <property type="entry name" value="MT"/>
    <property type="match status" value="1"/>
</dbReference>
<comment type="caution">
    <text evidence="18">The sequence shown here is derived from an EMBL/GenBank/DDBJ whole genome shotgun (WGS) entry which is preliminary data.</text>
</comment>
<dbReference type="InterPro" id="IPR013602">
    <property type="entry name" value="Dynein_heavy_linker"/>
</dbReference>
<dbReference type="Gene3D" id="1.20.1270.280">
    <property type="match status" value="1"/>
</dbReference>
<dbReference type="GO" id="GO:0005524">
    <property type="term" value="F:ATP binding"/>
    <property type="evidence" value="ECO:0007669"/>
    <property type="project" value="UniProtKB-KW"/>
</dbReference>
<feature type="domain" description="AAA+ ATPase" evidence="17">
    <location>
        <begin position="2227"/>
        <end position="2366"/>
    </location>
</feature>
<evidence type="ECO:0000256" key="15">
    <source>
        <dbReference type="SAM" id="Coils"/>
    </source>
</evidence>
<evidence type="ECO:0000256" key="13">
    <source>
        <dbReference type="ARBA" id="ARBA00023212"/>
    </source>
</evidence>
<dbReference type="FunFam" id="3.10.490.20:FF:000009">
    <property type="entry name" value="Dynein heavy chain 4"/>
    <property type="match status" value="1"/>
</dbReference>
<dbReference type="Pfam" id="PF18199">
    <property type="entry name" value="Dynein_C"/>
    <property type="match status" value="1"/>
</dbReference>
<keyword evidence="10 15" id="KW-0175">Coiled coil</keyword>
<feature type="coiled-coil region" evidence="15">
    <location>
        <begin position="3416"/>
        <end position="3464"/>
    </location>
</feature>
<evidence type="ECO:0000256" key="16">
    <source>
        <dbReference type="SAM" id="MobiDB-lite"/>
    </source>
</evidence>
<dbReference type="InterPro" id="IPR042219">
    <property type="entry name" value="AAA_lid_11_sf"/>
</dbReference>
<dbReference type="GO" id="GO:0008569">
    <property type="term" value="F:minus-end-directed microtubule motor activity"/>
    <property type="evidence" value="ECO:0007669"/>
    <property type="project" value="InterPro"/>
</dbReference>
<comment type="subcellular location">
    <subcellularLocation>
        <location evidence="1">Cytoplasm</location>
        <location evidence="1">Cytoskeleton</location>
        <location evidence="1">Cilium axoneme</location>
    </subcellularLocation>
</comment>
<dbReference type="Pfam" id="PF03028">
    <property type="entry name" value="Dynein_heavy"/>
    <property type="match status" value="1"/>
</dbReference>
<evidence type="ECO:0000256" key="4">
    <source>
        <dbReference type="ARBA" id="ARBA00022490"/>
    </source>
</evidence>
<dbReference type="FunFam" id="3.40.50.300:FF:000049">
    <property type="entry name" value="Dynein, axonemal, heavy chain 5"/>
    <property type="match status" value="1"/>
</dbReference>
<reference evidence="18 19" key="1">
    <citation type="submission" date="2018-08" db="EMBL/GenBank/DDBJ databases">
        <title>Aphanomyces genome sequencing and annotation.</title>
        <authorList>
            <person name="Minardi D."/>
            <person name="Oidtmann B."/>
            <person name="Van Der Giezen M."/>
            <person name="Studholme D.J."/>
        </authorList>
    </citation>
    <scope>NUCLEOTIDE SEQUENCE [LARGE SCALE GENOMIC DNA]</scope>
    <source>
        <strain evidence="18 19">197901</strain>
    </source>
</reference>
<dbReference type="InterPro" id="IPR027417">
    <property type="entry name" value="P-loop_NTPase"/>
</dbReference>
<dbReference type="InterPro" id="IPR024317">
    <property type="entry name" value="Dynein_heavy_chain_D4_dom"/>
</dbReference>
<dbReference type="InterPro" id="IPR041658">
    <property type="entry name" value="AAA_lid_11"/>
</dbReference>
<dbReference type="SUPFAM" id="SSF52540">
    <property type="entry name" value="P-loop containing nucleoside triphosphate hydrolases"/>
    <property type="match status" value="4"/>
</dbReference>
<evidence type="ECO:0000256" key="1">
    <source>
        <dbReference type="ARBA" id="ARBA00004430"/>
    </source>
</evidence>
<dbReference type="InterPro" id="IPR043160">
    <property type="entry name" value="Dynein_C_barrel"/>
</dbReference>
<dbReference type="Proteomes" id="UP000266196">
    <property type="component" value="Unassembled WGS sequence"/>
</dbReference>
<dbReference type="Pfam" id="PF08385">
    <property type="entry name" value="DHC_N1"/>
    <property type="match status" value="1"/>
</dbReference>
<dbReference type="PANTHER" id="PTHR46532">
    <property type="entry name" value="MALE FERTILITY FACTOR KL5"/>
    <property type="match status" value="1"/>
</dbReference>
<dbReference type="Gene3D" id="1.20.58.1120">
    <property type="match status" value="1"/>
</dbReference>
<dbReference type="InterPro" id="IPR042222">
    <property type="entry name" value="Dynein_2_N"/>
</dbReference>
<dbReference type="Pfam" id="PF12780">
    <property type="entry name" value="AAA_8"/>
    <property type="match status" value="1"/>
</dbReference>
<dbReference type="InterPro" id="IPR041466">
    <property type="entry name" value="Dynein_AAA5_ext"/>
</dbReference>
<evidence type="ECO:0000256" key="2">
    <source>
        <dbReference type="ARBA" id="ARBA00008887"/>
    </source>
</evidence>
<dbReference type="FunFam" id="3.40.50.300:FF:002141">
    <property type="entry name" value="Dynein heavy chain"/>
    <property type="match status" value="1"/>
</dbReference>
<dbReference type="InterPro" id="IPR004273">
    <property type="entry name" value="Dynein_heavy_D6_P-loop"/>
</dbReference>
<evidence type="ECO:0000256" key="9">
    <source>
        <dbReference type="ARBA" id="ARBA00023017"/>
    </source>
</evidence>
<dbReference type="Gene3D" id="3.10.490.20">
    <property type="match status" value="1"/>
</dbReference>
<dbReference type="PANTHER" id="PTHR46532:SF4">
    <property type="entry name" value="AAA+ ATPASE DOMAIN-CONTAINING PROTEIN"/>
    <property type="match status" value="1"/>
</dbReference>
<dbReference type="InterPro" id="IPR041228">
    <property type="entry name" value="Dynein_C"/>
</dbReference>
<dbReference type="Pfam" id="PF12775">
    <property type="entry name" value="AAA_7"/>
    <property type="match status" value="1"/>
</dbReference>
<dbReference type="Pfam" id="PF12774">
    <property type="entry name" value="AAA_6"/>
    <property type="match status" value="2"/>
</dbReference>
<dbReference type="Pfam" id="PF18198">
    <property type="entry name" value="AAA_lid_11"/>
    <property type="match status" value="1"/>
</dbReference>
<evidence type="ECO:0000256" key="3">
    <source>
        <dbReference type="ARBA" id="ARBA00022197"/>
    </source>
</evidence>
<dbReference type="InterPro" id="IPR041589">
    <property type="entry name" value="DNAH3_AAA_lid_1"/>
</dbReference>
<feature type="domain" description="AAA+ ATPase" evidence="17">
    <location>
        <begin position="2579"/>
        <end position="2731"/>
    </location>
</feature>
<dbReference type="FunFam" id="1.20.58.1120:FF:000001">
    <property type="entry name" value="dynein heavy chain 2, axonemal"/>
    <property type="match status" value="1"/>
</dbReference>
<dbReference type="GO" id="GO:0005938">
    <property type="term" value="C:cell cortex"/>
    <property type="evidence" value="ECO:0007669"/>
    <property type="project" value="UniProtKB-ARBA"/>
</dbReference>
<dbReference type="Gene3D" id="1.10.8.1220">
    <property type="match status" value="1"/>
</dbReference>
<dbReference type="InterPro" id="IPR003593">
    <property type="entry name" value="AAA+_ATPase"/>
</dbReference>
<dbReference type="GO" id="GO:1902850">
    <property type="term" value="P:microtubule cytoskeleton organization involved in mitosis"/>
    <property type="evidence" value="ECO:0007669"/>
    <property type="project" value="UniProtKB-ARBA"/>
</dbReference>
<feature type="domain" description="AAA+ ATPase" evidence="17">
    <location>
        <begin position="2932"/>
        <end position="3059"/>
    </location>
</feature>
<gene>
    <name evidence="18" type="ORF">DYB31_000211</name>
</gene>
<feature type="non-terminal residue" evidence="18">
    <location>
        <position position="1"/>
    </location>
</feature>
<keyword evidence="4" id="KW-0963">Cytoplasm</keyword>
<evidence type="ECO:0000256" key="6">
    <source>
        <dbReference type="ARBA" id="ARBA00022737"/>
    </source>
</evidence>
<feature type="compositionally biased region" description="Basic and acidic residues" evidence="16">
    <location>
        <begin position="3613"/>
        <end position="3633"/>
    </location>
</feature>
<keyword evidence="13" id="KW-0206">Cytoskeleton</keyword>
<comment type="similarity">
    <text evidence="2">Belongs to the dynein heavy chain family.</text>
</comment>
<dbReference type="Gene3D" id="6.10.140.1060">
    <property type="match status" value="1"/>
</dbReference>
<dbReference type="FunFam" id="1.10.8.1220:FF:000001">
    <property type="entry name" value="Dynein axonemal heavy chain 5"/>
    <property type="match status" value="1"/>
</dbReference>
<dbReference type="Gene3D" id="1.10.287.2620">
    <property type="match status" value="1"/>
</dbReference>
<dbReference type="Pfam" id="PF08393">
    <property type="entry name" value="DHC_N2"/>
    <property type="match status" value="1"/>
</dbReference>
<keyword evidence="6" id="KW-0677">Repeat</keyword>
<feature type="region of interest" description="Disordered" evidence="16">
    <location>
        <begin position="3605"/>
        <end position="3664"/>
    </location>
</feature>
<dbReference type="GO" id="GO:0051959">
    <property type="term" value="F:dynein light intermediate chain binding"/>
    <property type="evidence" value="ECO:0007669"/>
    <property type="project" value="InterPro"/>
</dbReference>
<evidence type="ECO:0000256" key="5">
    <source>
        <dbReference type="ARBA" id="ARBA00022701"/>
    </source>
</evidence>
<evidence type="ECO:0000313" key="19">
    <source>
        <dbReference type="Proteomes" id="UP000266196"/>
    </source>
</evidence>
<organism evidence="18 19">
    <name type="scientific">Aphanomyces astaci</name>
    <name type="common">Crayfish plague agent</name>
    <dbReference type="NCBI Taxonomy" id="112090"/>
    <lineage>
        <taxon>Eukaryota</taxon>
        <taxon>Sar</taxon>
        <taxon>Stramenopiles</taxon>
        <taxon>Oomycota</taxon>
        <taxon>Saprolegniomycetes</taxon>
        <taxon>Saprolegniales</taxon>
        <taxon>Verrucalvaceae</taxon>
        <taxon>Aphanomyces</taxon>
    </lineage>
</organism>
<keyword evidence="12" id="KW-0505">Motor protein</keyword>
<dbReference type="Gene3D" id="1.20.920.20">
    <property type="match status" value="1"/>
</dbReference>
<evidence type="ECO:0000256" key="7">
    <source>
        <dbReference type="ARBA" id="ARBA00022741"/>
    </source>
</evidence>
<dbReference type="Pfam" id="PF17852">
    <property type="entry name" value="Dynein_AAA_lid"/>
    <property type="match status" value="1"/>
</dbReference>
<feature type="region of interest" description="Disordered" evidence="16">
    <location>
        <begin position="2498"/>
        <end position="2519"/>
    </location>
</feature>
<name>A0A397FED3_APHAT</name>
<dbReference type="InterPro" id="IPR013594">
    <property type="entry name" value="Dynein_heavy_tail"/>
</dbReference>
<sequence length="4713" mass="532801">VTRKARQDLDGDMADVDDQQPFVRSKNNESAAPLASDPRVEYIKRILESAYRSSNLDTLRAFFASDATTQKVTEFLLSSETRVLLVSETSVNRYCVYNAIAPSMFVKESLNVLYIVKVMKGPVSMDKYTSELLTGTLTRNLLETMHRMMVDVFVPLSTHPTNQLAWPEMVATSITDNIQTFMSSLQITLGQTKGETCLPLPPETKASPEEVKLKDQVHVLEGCLIIWTKQIKNILKLDPEMLLSHHAKDKTPRNPGPSEENRFWTAKARNLNSIFDQLQSDSIRKVLQYLDVSKSTYNIPFAKLCKEVFHARAEANDNVLFLAPLLPWFDKLEHEADFTALVGIFRPTLHSILLVWKWSRFYNSPPRLVVLMRQICNELIRKAFAFMNGKQLFDLIDADDTLKALDRLKTTLRVCAAFKATYFDYKAKANVECPQNQWRIQNNALFVRLDAFLERCHDVLELTQTILQFGKLSKIEVGGTKGKTLTTSVHQIFADFQETVAVVKHVQYDLLDIDAKGFDDDFYEFRSKNKELERRLASVVNQAFDDSKSITGRFKLLDSFDDLLERPIIKNELEKKHALLIASYSEDLHVVQQVFIDKRDVPPIGYNFPPFAGAVTWCRGLLDRVAYPMEKLKRLNRSVLEREDSKEVIKMYTNLVASLMEYETATVKTWAHSIEISSKSKLKLPLLRKDAETGLVFVNFDPALVQLLREVKYFIVLNLEIPEEAMTIYRKAEVFRRQTGNLDLIVDMYNRVHTTLLPVERPLVKGHLDKIDQILSRGIRSLNWKSHGIDMFLKDSMTDVNEATALLDAMKAHMARVQELLHNWNTGLLFERRSKPLSVTEFTESQQPLRAAKYVVIKEGGNEIHRLLKDTLKKLKVSQGSPDWRSYVDYINGIVEDGLAKVVLTSLRYIQSQLNPANIDANDLTPILEIELDLYGKDIVFVPSVGSLPSKNGVTDVVHTWVEATFQVASLFKRLDTSEGTYLKEMRENPEIQRCVAEIHSACLANEAACYTYKKELMAYEYLWSTDLNAMFSSFLDTAWVPVDPGVAIVGSSDSKNAVDMSGPLLHLAKFDDKIQTCLTLQNEISEAKHSRDMCFVRVNSLPIKQALSTWVTKWVYMFTQFLHDRVVNQLTWVDSFISNVNTGLDVPVTDTATLMTCMGHVQDVRRLMATKQVNFGPIRDTVALLKRHGIHLDVSYVGKETALQCLEQAPLRWDSMVNKTFKKKDVIAPMQNQAVETIKIDLLGFAKRVHAFRDEFLAKAPFTYEGVAVMLGPTAPLEQVVAKAMEVLASVDARLNEIEGDANRFGQLEDMFELADTQFDGLNMCRVEWGLLHSVWTMFHRTTSTFESWHGLSWQDANMETLMDSVKDMTAVMLKCPAKVRDWAIYKKMETELSQMAATLPLIELLHSPAMRERHWKNLLVVTKKSTAAMATWTVHMENVHMEDLFRLDLYRFDVEVQDIVEVATRELKIETDLWTISNVWSTWSFVVVPHHDTTMILQAMQIDSIVEMLEEQQLALQAMAGQGKFVEYFRDKVLWWQQTLGNVETVLKLWFTVQQTWLSLERIFMSSEDIRLQLPHDTKRFEGIDGQLKELYTEIQGRLGILDTCGNANREPMLKDLFAELEVCQKALNQYLDGKKDVFPRFYFVSNAALLDILSHGNDPLKIQPHLTDCFDGIRCLQFEEVTQWPLTAVSAMSKEGEMIVFPTPFLITAGTAVELWLHDLLLVMQSTLRRIVQDALEASAAWGLEVARHAWVMDYPAQLSLLGSQIIWTEESEKALEELEGGQEDALKKYYEVCNARLDDLIKLVQGILNALLVVSSFHPSILGELTKLDRVKIITVITVDVHARDVIQTLVAKKVNSVLDFTWQSQLRYYYLDPQTNKQVAIRICDFRALYSYEYIGNCGRLVITPLTDRCYVTMTTALRLYLGGAPAGPAGTGKTETTKDLARGMGLMCYVFNCSDQMNYQTMADIFRGLAQTGAWGCFDEFNRINVEVLSVVATQVKSVLDAISWLAVPGNRELEYQGVPAGTPPLKVGLFYFQGKKITLVPTVGFFITMNPGYAGRTELPENLKALFRSCAMIRPDVQPISENMLMSEGFLHARSLAKKFVTLYQLSSELLSKQVHYDWGLRAVKSVLMVAGSLKRADPTAQEETILMRALRDFNVPKLPLRDVPVFLGLLKDLFPSAVVEASPESPLKAQCTSVCLALGLQAEDMFVKKMVDYDQLLKVRHSVMLLGPAGCGKTTIWRTLAHVLNVSQPKPVVVYETINPKAVSSDELYGYMTLSRDWKDGVLSMLMRSMSKESAPYTANQRGKWVVLDGDIDAIWIESMNTVMDDNKVLTLVSNERIPLTDSMRMVFEIHSLHNATPATVSRAGILYINDTDIGYLPYVESWAQTRKEGGMWSALFRKHADAFLQVLAEHKKELVYMVPMPPLAMVTTLCRLLEGFVATLTDAQKSPDVLENVFLFCAFWAFGGALDAEPKDSRRAFSHLIKPLLAKTSPKKDNVKPPSTDGDATSTSGGGSSLSVFDMRLHIDSNEFLPWSDVVPECAIALGDVPFYSVVVPTVESVRLQYLLSLVLPTRGAVMLVGGGGTGKTTVVRDCFKHKEDTINVASIPLHYYTDAATLQRQLEAHVEKRSGRMYGPPHQSSLVYFLDDVNMPMVEQYGTQTAVALLRQFMDYGGWYDRVEVGYKKTIQDVQFVACMNHKAGSFTINPRLQRHFATFGHLFPSKSDCVHLFGTLWHHHLQPFSDVVKRMANGLLTATMDLHAEVRESFLPTALKFHYNFNLRDLSTLFQSLVSTRPEVFTTPLKMGRFWLHECTRVFCDRLVSASECSRFQDLLLEHAKKHIEEDVAELNAQPILFTRLPRELDFVTTTAPVPMKDRAELHTALQACLRAYNDSFPVMHLVLFDAAMDHVVRPTRYLPLSVRILAIPRSHAMLIGVGGSGKQSLTKLAAFIVKYPLVQLCVKASYGVPELKEDIKDLARRAAVKPGQPLVLLLTDSQLVDDTFLIYLSTLLSHGSVADLFTVEECDTILSSLRAEAKANSIPDSRDQMVNFFLDRVRANLHIVLAFSPVGVAFRLRARKFPALVQCVSIDWFHPWPKEALVSVSASFLSEIEWPSAALADNVSHHMAEVHLSVISASVQFKASQGRFNYVTPTSFLELIVFYKKLLKNKRQSLQGLIKRLDVGLRTLKKTSDDVEALQKELKFTMRKVDDRKKGTDALLEQMGKQRNDAQIKQARADEERQKAAMAAEAATKIERQATAELEIAQPALKAAQEAVNCLNKASLTELKSMQKPPAGVDRVTTAVLMMIKEETKNFTWDNAKKMMAKVDAFKIQLEQYDKEHIPIEVVQRVEPILEDPNFNYEKMKSKSVAAANLCTWVVNIMTYNKVYVKVKPLMDALEESRAAKANADAALESVMAMVREVEGQLNALQASFREATNEKAKVEAEAKNCQDRLGLAERLVLGLASENERWKREIDVLKLGEVSLVGDVLLAAAFVSYIGAFDATFRHQLWNQVWLPDLVSREIPISLRPDDKANSMDPVAMLSDDSSIAHHAYALGLPADRMSIENGCIISCCERWPLLIDPQLQGINWLRSKELLRQRTLPPVQPTDKSKLDHEPSEFSLEKNKNSDSGKTLSLAKMNRKKSINPQNGLEVEPPPSRKDVLRVNESAKAPERVALSFVVLNATQKTWRKQLLHAITDGATVLLENLGESIDVTLEPILMRQVYKKGKNWFVRMSGEEVEYDTKFRLFLHTKLSNPHYRPEIVAHCTLINFIVTEKGLEEQLLKQVVNREQPVLEMDKTNLQQAFNKYKIQLLELENQLLERLANAPDDILSDVPLIESLEATKATANEVNSAILRGKETERVINEAREIYRPIAAEGAMIFFIMVLLTKINHMYQYSLDAFLVFFYKAMDSIAGATSDAQERVSLLRRSVLLTLFTMVSRGLFEEHKFLFLTQLTFSLLKRGSIGQFSGYSDDYMKFLLRGPKVVSEENVIEWLSDSQWQMLQALIQLDGFEKFSSDLVESEARFREWYNSPTPETEKLPLDWRELDKAPFLKLLVLRCLRSDRLGVALHQFIGGILPFGGQYLNCDSQFNAFQILQDAFGQSSPSTPLYFILSPGTDVVANVDKLAQVYGKRKGVDYHNISLGQGQETVAMAALHEGWSNGNWVLLNNVHLMPKWLLELDKWFNSMHDDAAKVHPDCRVFITSDPSPLIPIGVLDKSIKLTNEPPTGLKANVKRALSCFPKAYVDDMEPRTRCILFGMCYFHALMLERKRFGAQGFNMSYPFSAGDLTSSATVLGNYMENAPARVPWQDLRYLFGEIMYGGHIVNDFDRLVCNTYLQYFLRDELLDELSMFPYLDDDADVKLFSAPKLNSSFDRMLEHVEMSLVGDSTLAFGLHPNTEILFSTELSEKLIQGAVLLGAFPSTSSAAAVAEPVDSSQTVAEGILQDVLENYRDLRLDVSDLLATDNPHPFQTVLVQEMERMNTLLEHMTRTLIELDLGFRGDLTMSDTMEKLQDSLFLDKVPSSWECVAYPSNRSLSPWLSDLEHRITQLQEWSSSSGELPLVIWISGLFNPQSFLTAILQSMAKKNSVELDKLQIVTDITKRMLDSLDAPSRDGQFIYGLSLEGARWDLSSGIIDSSLPKEMSCPMPIINCRAVMATQNTAANIFECPVYRTQQRGPTYIFTAQLRSKSPPTKWVLAGAILVMEVV</sequence>
<keyword evidence="9" id="KW-0243">Dynein</keyword>
<feature type="region of interest" description="Disordered" evidence="16">
    <location>
        <begin position="1"/>
        <end position="31"/>
    </location>
</feature>
<dbReference type="SMART" id="SM00382">
    <property type="entry name" value="AAA"/>
    <property type="match status" value="4"/>
</dbReference>
<dbReference type="GO" id="GO:0005858">
    <property type="term" value="C:axonemal dynein complex"/>
    <property type="evidence" value="ECO:0007669"/>
    <property type="project" value="TreeGrafter"/>
</dbReference>
<dbReference type="FunFam" id="1.10.8.710:FF:000001">
    <property type="entry name" value="Dynein axonemal heavy chain 2"/>
    <property type="match status" value="1"/>
</dbReference>
<dbReference type="InterPro" id="IPR026983">
    <property type="entry name" value="DHC"/>
</dbReference>
<dbReference type="Gene3D" id="3.20.180.20">
    <property type="entry name" value="Dynein heavy chain, N-terminal domain 2"/>
    <property type="match status" value="1"/>
</dbReference>
<dbReference type="InterPro" id="IPR042228">
    <property type="entry name" value="Dynein_linker_3"/>
</dbReference>